<accession>A0ABS7AEJ3</accession>
<evidence type="ECO:0000256" key="2">
    <source>
        <dbReference type="ARBA" id="ARBA00023015"/>
    </source>
</evidence>
<organism evidence="7 8">
    <name type="scientific">Roseomonas alba</name>
    <dbReference type="NCBI Taxonomy" id="2846776"/>
    <lineage>
        <taxon>Bacteria</taxon>
        <taxon>Pseudomonadati</taxon>
        <taxon>Pseudomonadota</taxon>
        <taxon>Alphaproteobacteria</taxon>
        <taxon>Acetobacterales</taxon>
        <taxon>Roseomonadaceae</taxon>
        <taxon>Roseomonas</taxon>
    </lineage>
</organism>
<reference evidence="7 8" key="1">
    <citation type="submission" date="2021-07" db="EMBL/GenBank/DDBJ databases">
        <authorList>
            <person name="So Y."/>
        </authorList>
    </citation>
    <scope>NUCLEOTIDE SEQUENCE [LARGE SCALE GENOMIC DNA]</scope>
    <source>
        <strain evidence="7 8">HJA6</strain>
    </source>
</reference>
<dbReference type="Pfam" id="PF03466">
    <property type="entry name" value="LysR_substrate"/>
    <property type="match status" value="1"/>
</dbReference>
<dbReference type="InterPro" id="IPR050950">
    <property type="entry name" value="HTH-type_LysR_regulators"/>
</dbReference>
<dbReference type="Proteomes" id="UP001196565">
    <property type="component" value="Unassembled WGS sequence"/>
</dbReference>
<gene>
    <name evidence="7" type="ORF">KPL78_17680</name>
</gene>
<dbReference type="PROSITE" id="PS50931">
    <property type="entry name" value="HTH_LYSR"/>
    <property type="match status" value="1"/>
</dbReference>
<dbReference type="EMBL" id="JAHYBZ010000006">
    <property type="protein sequence ID" value="MBW6399695.1"/>
    <property type="molecule type" value="Genomic_DNA"/>
</dbReference>
<dbReference type="Pfam" id="PF00126">
    <property type="entry name" value="HTH_1"/>
    <property type="match status" value="1"/>
</dbReference>
<evidence type="ECO:0000313" key="8">
    <source>
        <dbReference type="Proteomes" id="UP001196565"/>
    </source>
</evidence>
<comment type="caution">
    <text evidence="7">The sequence shown here is derived from an EMBL/GenBank/DDBJ whole genome shotgun (WGS) entry which is preliminary data.</text>
</comment>
<keyword evidence="3" id="KW-0238">DNA-binding</keyword>
<proteinExistence type="inferred from homology"/>
<protein>
    <submittedName>
        <fullName evidence="7">LysR family transcriptional regulator</fullName>
    </submittedName>
</protein>
<sequence>MSRNVTLRQLRAFLAVARERSFTRAAAQLHVTQSALTVSIKALEAELGLRLLDRSTRSVTPTLHGERFVLLAARMLEEMEQALDDLEAHARRERGLVVIAATASLVSHALAPALGLLSRRHPGISVRILEENTGGATRRLLAGEADIALTTLPAPDAAMEAIPLLRDCFGVVCPPGHRLLATRGPVAWSELSGEMLLSLGSESGIRTLLEQHALARPGLPRARYEVSSVSGLRSLIREGVGIAAVPALAALPMREEGIGFRPLAPAMFRTVYLARRQGRSPTPATVALIGLLIEQVRQLGGALIEPMASAEELRELGFA</sequence>
<keyword evidence="8" id="KW-1185">Reference proteome</keyword>
<dbReference type="PRINTS" id="PR00039">
    <property type="entry name" value="HTHLYSR"/>
</dbReference>
<dbReference type="InterPro" id="IPR036388">
    <property type="entry name" value="WH-like_DNA-bd_sf"/>
</dbReference>
<evidence type="ECO:0000256" key="5">
    <source>
        <dbReference type="SAM" id="Coils"/>
    </source>
</evidence>
<dbReference type="Gene3D" id="3.40.190.290">
    <property type="match status" value="1"/>
</dbReference>
<evidence type="ECO:0000256" key="1">
    <source>
        <dbReference type="ARBA" id="ARBA00009437"/>
    </source>
</evidence>
<evidence type="ECO:0000256" key="4">
    <source>
        <dbReference type="ARBA" id="ARBA00023163"/>
    </source>
</evidence>
<comment type="similarity">
    <text evidence="1">Belongs to the LysR transcriptional regulatory family.</text>
</comment>
<evidence type="ECO:0000313" key="7">
    <source>
        <dbReference type="EMBL" id="MBW6399695.1"/>
    </source>
</evidence>
<keyword evidence="5" id="KW-0175">Coiled coil</keyword>
<dbReference type="InterPro" id="IPR036390">
    <property type="entry name" value="WH_DNA-bd_sf"/>
</dbReference>
<dbReference type="Gene3D" id="1.10.10.10">
    <property type="entry name" value="Winged helix-like DNA-binding domain superfamily/Winged helix DNA-binding domain"/>
    <property type="match status" value="1"/>
</dbReference>
<dbReference type="InterPro" id="IPR000847">
    <property type="entry name" value="LysR_HTH_N"/>
</dbReference>
<keyword evidence="2" id="KW-0805">Transcription regulation</keyword>
<dbReference type="PANTHER" id="PTHR30419">
    <property type="entry name" value="HTH-TYPE TRANSCRIPTIONAL REGULATOR YBHD"/>
    <property type="match status" value="1"/>
</dbReference>
<dbReference type="SUPFAM" id="SSF53850">
    <property type="entry name" value="Periplasmic binding protein-like II"/>
    <property type="match status" value="1"/>
</dbReference>
<dbReference type="InterPro" id="IPR005119">
    <property type="entry name" value="LysR_subst-bd"/>
</dbReference>
<evidence type="ECO:0000256" key="3">
    <source>
        <dbReference type="ARBA" id="ARBA00023125"/>
    </source>
</evidence>
<name>A0ABS7AEJ3_9PROT</name>
<dbReference type="PANTHER" id="PTHR30419:SF8">
    <property type="entry name" value="NITROGEN ASSIMILATION TRANSCRIPTIONAL ACTIVATOR-RELATED"/>
    <property type="match status" value="1"/>
</dbReference>
<dbReference type="SUPFAM" id="SSF46785">
    <property type="entry name" value="Winged helix' DNA-binding domain"/>
    <property type="match status" value="1"/>
</dbReference>
<evidence type="ECO:0000259" key="6">
    <source>
        <dbReference type="PROSITE" id="PS50931"/>
    </source>
</evidence>
<feature type="coiled-coil region" evidence="5">
    <location>
        <begin position="69"/>
        <end position="96"/>
    </location>
</feature>
<feature type="domain" description="HTH lysR-type" evidence="6">
    <location>
        <begin position="5"/>
        <end position="62"/>
    </location>
</feature>
<keyword evidence="4" id="KW-0804">Transcription</keyword>